<accession>A0A426DIT8</accession>
<dbReference type="AlphaFoldDB" id="N2A9K5"/>
<evidence type="ECO:0000313" key="3">
    <source>
        <dbReference type="Proteomes" id="UP000274920"/>
    </source>
</evidence>
<evidence type="ECO:0000313" key="1">
    <source>
        <dbReference type="EMBL" id="NDO68984.1"/>
    </source>
</evidence>
<dbReference type="HOGENOM" id="CLU_195864_0_0_9"/>
<gene>
    <name evidence="2" type="ORF">EBB54_15835</name>
    <name evidence="1" type="ORF">FMM80_09935</name>
</gene>
<protein>
    <submittedName>
        <fullName evidence="2">Uncharacterized protein</fullName>
    </submittedName>
</protein>
<dbReference type="Proteomes" id="UP000474104">
    <property type="component" value="Unassembled WGS sequence"/>
</dbReference>
<dbReference type="STRING" id="2044587.C824_05472"/>
<reference evidence="1 4" key="2">
    <citation type="submission" date="2019-07" db="EMBL/GenBank/DDBJ databases">
        <title>Draft genome sequences of 15 bacterial species constituting the stable defined intestinal microbiota of the GM15 gnotobiotic mouse model.</title>
        <authorList>
            <person name="Elie C."/>
            <person name="Mathieu A."/>
            <person name="Saliou A."/>
            <person name="Darnaud M."/>
            <person name="Leulier F."/>
            <person name="Tamellini A."/>
        </authorList>
    </citation>
    <scope>NUCLEOTIDE SEQUENCE [LARGE SCALE GENOMIC DNA]</scope>
    <source>
        <strain evidence="4">ASF 502</strain>
        <strain evidence="1">MD300</strain>
    </source>
</reference>
<dbReference type="OrthoDB" id="9797770at2"/>
<organism evidence="2 3">
    <name type="scientific">Schaedlerella arabinosiphila</name>
    <dbReference type="NCBI Taxonomy" id="2044587"/>
    <lineage>
        <taxon>Bacteria</taxon>
        <taxon>Bacillati</taxon>
        <taxon>Bacillota</taxon>
        <taxon>Clostridia</taxon>
        <taxon>Lachnospirales</taxon>
        <taxon>Lachnospiraceae</taxon>
        <taxon>Schaedlerella</taxon>
    </lineage>
</organism>
<proteinExistence type="predicted"/>
<evidence type="ECO:0000313" key="4">
    <source>
        <dbReference type="Proteomes" id="UP000474104"/>
    </source>
</evidence>
<sequence length="76" mass="8991">MRLMEFTIEDKDAFQIGQEMSITEGVLPSSYYYILEHMLGMSANYRSYERLKARKGIVREIKSTDKFDIVVLEFEE</sequence>
<dbReference type="RefSeq" id="WP_004072778.1">
    <property type="nucleotide sequence ID" value="NZ_CASCYM010000072.1"/>
</dbReference>
<dbReference type="eggNOG" id="ENOG503321V">
    <property type="taxonomic scope" value="Bacteria"/>
</dbReference>
<accession>N2A9K5</accession>
<keyword evidence="3" id="KW-1185">Reference proteome</keyword>
<comment type="caution">
    <text evidence="2">The sequence shown here is derived from an EMBL/GenBank/DDBJ whole genome shotgun (WGS) entry which is preliminary data.</text>
</comment>
<dbReference type="EMBL" id="RHJS01000002">
    <property type="protein sequence ID" value="RRK32665.1"/>
    <property type="molecule type" value="Genomic_DNA"/>
</dbReference>
<name>N2A9K5_9FIRM</name>
<dbReference type="Proteomes" id="UP000274920">
    <property type="component" value="Unassembled WGS sequence"/>
</dbReference>
<dbReference type="EMBL" id="VIRB01000061">
    <property type="protein sequence ID" value="NDO68984.1"/>
    <property type="molecule type" value="Genomic_DNA"/>
</dbReference>
<evidence type="ECO:0000313" key="2">
    <source>
        <dbReference type="EMBL" id="RRK32665.1"/>
    </source>
</evidence>
<reference evidence="2" key="1">
    <citation type="submission" date="2018-10" db="EMBL/GenBank/DDBJ databases">
        <title>Schaedlerella arabinophila gen. nov. sp. nov., isolated from the mouse intestinal tract and comparative analysis with the genome of the closely related altered Schaedler flora strain ASF502.</title>
        <authorList>
            <person name="Miyake S."/>
            <person name="Soh M."/>
            <person name="Seedorf H."/>
        </authorList>
    </citation>
    <scope>NUCLEOTIDE SEQUENCE [LARGE SCALE GENOMIC DNA]</scope>
    <source>
        <strain evidence="2">DSM 106076</strain>
    </source>
</reference>